<organism evidence="1">
    <name type="scientific">marine metagenome</name>
    <dbReference type="NCBI Taxonomy" id="408172"/>
    <lineage>
        <taxon>unclassified sequences</taxon>
        <taxon>metagenomes</taxon>
        <taxon>ecological metagenomes</taxon>
    </lineage>
</organism>
<evidence type="ECO:0008006" key="2">
    <source>
        <dbReference type="Google" id="ProtNLM"/>
    </source>
</evidence>
<feature type="non-terminal residue" evidence="1">
    <location>
        <position position="228"/>
    </location>
</feature>
<feature type="non-terminal residue" evidence="1">
    <location>
        <position position="1"/>
    </location>
</feature>
<reference evidence="1" key="1">
    <citation type="submission" date="2018-05" db="EMBL/GenBank/DDBJ databases">
        <authorList>
            <person name="Lanie J.A."/>
            <person name="Ng W.-L."/>
            <person name="Kazmierczak K.M."/>
            <person name="Andrzejewski T.M."/>
            <person name="Davidsen T.M."/>
            <person name="Wayne K.J."/>
            <person name="Tettelin H."/>
            <person name="Glass J.I."/>
            <person name="Rusch D."/>
            <person name="Podicherti R."/>
            <person name="Tsui H.-C.T."/>
            <person name="Winkler M.E."/>
        </authorList>
    </citation>
    <scope>NUCLEOTIDE SEQUENCE</scope>
</reference>
<proteinExistence type="predicted"/>
<dbReference type="AlphaFoldDB" id="A0A383EX07"/>
<sequence length="228" mass="22775">EGGTISVGGSCSSDNNTAVADNMTVSFAALADGTYSNCTITVTDNASNSVTIDVNSFTIDTTAPTLAQVTAVTTPTNDNTSSYTFSSTEAGTISYSICGGNLDNASADNNTITFDALADGNYSDCKISVTDNASNTSDNLSVSSFTIDTVKPVLAPVTAVTTPTKDPTPGYAFSSDEAGTISYGGCSPGGTSADNGTNSISFGTLSDASYSNCTITVTDSAGNASSAL</sequence>
<evidence type="ECO:0000313" key="1">
    <source>
        <dbReference type="EMBL" id="SVE61426.1"/>
    </source>
</evidence>
<accession>A0A383EX07</accession>
<dbReference type="Gene3D" id="2.60.40.10">
    <property type="entry name" value="Immunoglobulins"/>
    <property type="match status" value="1"/>
</dbReference>
<gene>
    <name evidence="1" type="ORF">METZ01_LOCUS514280</name>
</gene>
<dbReference type="EMBL" id="UINC01229635">
    <property type="protein sequence ID" value="SVE61426.1"/>
    <property type="molecule type" value="Genomic_DNA"/>
</dbReference>
<name>A0A383EX07_9ZZZZ</name>
<protein>
    <recommendedName>
        <fullName evidence="2">Bacterial Ig-like domain-containing protein</fullName>
    </recommendedName>
</protein>
<dbReference type="InterPro" id="IPR013783">
    <property type="entry name" value="Ig-like_fold"/>
</dbReference>